<gene>
    <name evidence="1" type="ORF">NCTC11391_01984</name>
</gene>
<accession>A0A380JHX3</accession>
<sequence>MDAFDDTVNGTRDLDWIDDIEFNERGNYVALPSFFDRNDYLLMKDFIANRSSADQEIALSKAIIGHGAFRHFKKLLYQFGLEEDWYRFILNKNQK</sequence>
<keyword evidence="2" id="KW-1185">Reference proteome</keyword>
<dbReference type="Proteomes" id="UP000254082">
    <property type="component" value="Unassembled WGS sequence"/>
</dbReference>
<reference evidence="1 2" key="1">
    <citation type="submission" date="2018-06" db="EMBL/GenBank/DDBJ databases">
        <authorList>
            <consortium name="Pathogen Informatics"/>
            <person name="Doyle S."/>
        </authorList>
    </citation>
    <scope>NUCLEOTIDE SEQUENCE [LARGE SCALE GENOMIC DNA]</scope>
    <source>
        <strain evidence="2">NCTC 11391</strain>
    </source>
</reference>
<proteinExistence type="predicted"/>
<dbReference type="AlphaFoldDB" id="A0A380JHX3"/>
<evidence type="ECO:0000313" key="2">
    <source>
        <dbReference type="Proteomes" id="UP000254082"/>
    </source>
</evidence>
<organism evidence="1 2">
    <name type="scientific">Streptococcus downei MFe28</name>
    <dbReference type="NCBI Taxonomy" id="764290"/>
    <lineage>
        <taxon>Bacteria</taxon>
        <taxon>Bacillati</taxon>
        <taxon>Bacillota</taxon>
        <taxon>Bacilli</taxon>
        <taxon>Lactobacillales</taxon>
        <taxon>Streptococcaceae</taxon>
        <taxon>Streptococcus</taxon>
    </lineage>
</organism>
<evidence type="ECO:0000313" key="1">
    <source>
        <dbReference type="EMBL" id="SUN37220.1"/>
    </source>
</evidence>
<dbReference type="EMBL" id="UHFA01000002">
    <property type="protein sequence ID" value="SUN37220.1"/>
    <property type="molecule type" value="Genomic_DNA"/>
</dbReference>
<name>A0A380JHX3_STRDO</name>
<dbReference type="RefSeq" id="WP_167410117.1">
    <property type="nucleotide sequence ID" value="NZ_UHFA01000002.1"/>
</dbReference>
<protein>
    <submittedName>
        <fullName evidence="1">Uncharacterized protein</fullName>
    </submittedName>
</protein>